<evidence type="ECO:0000313" key="6">
    <source>
        <dbReference type="EMBL" id="KAL0174180.1"/>
    </source>
</evidence>
<keyword evidence="1" id="KW-0479">Metal-binding</keyword>
<dbReference type="PANTHER" id="PTHR25465:SF32">
    <property type="entry name" value="BLOODTHIRSTY-RELATED GENE FAMILY, MEMBER 16 ISOFORM X1-RELATED"/>
    <property type="match status" value="1"/>
</dbReference>
<dbReference type="PANTHER" id="PTHR25465">
    <property type="entry name" value="B-BOX DOMAIN CONTAINING"/>
    <property type="match status" value="1"/>
</dbReference>
<dbReference type="InterPro" id="IPR000315">
    <property type="entry name" value="Znf_B-box"/>
</dbReference>
<comment type="caution">
    <text evidence="6">The sequence shown here is derived from an EMBL/GenBank/DDBJ whole genome shotgun (WGS) entry which is preliminary data.</text>
</comment>
<keyword evidence="7" id="KW-1185">Reference proteome</keyword>
<accession>A0ABD0PJG6</accession>
<sequence>KRPDLKFNTALRSDVQLFKEKSGLNKPEVLCDICDDIKIKALKMCLKYICQKHEKPLELFCRDDQICVCLVCTATNHRTHNIVVVEEESGEKK</sequence>
<evidence type="ECO:0000313" key="7">
    <source>
        <dbReference type="Proteomes" id="UP001529510"/>
    </source>
</evidence>
<gene>
    <name evidence="6" type="ORF">M9458_030148</name>
</gene>
<reference evidence="6 7" key="1">
    <citation type="submission" date="2024-05" db="EMBL/GenBank/DDBJ databases">
        <title>Genome sequencing and assembly of Indian major carp, Cirrhinus mrigala (Hamilton, 1822).</title>
        <authorList>
            <person name="Mohindra V."/>
            <person name="Chowdhury L.M."/>
            <person name="Lal K."/>
            <person name="Jena J.K."/>
        </authorList>
    </citation>
    <scope>NUCLEOTIDE SEQUENCE [LARGE SCALE GENOMIC DNA]</scope>
    <source>
        <strain evidence="6">CM1030</strain>
        <tissue evidence="6">Blood</tissue>
    </source>
</reference>
<dbReference type="Gene3D" id="3.30.160.60">
    <property type="entry name" value="Classic Zinc Finger"/>
    <property type="match status" value="1"/>
</dbReference>
<dbReference type="SUPFAM" id="SSF57845">
    <property type="entry name" value="B-box zinc-binding domain"/>
    <property type="match status" value="1"/>
</dbReference>
<feature type="non-terminal residue" evidence="6">
    <location>
        <position position="1"/>
    </location>
</feature>
<dbReference type="Pfam" id="PF00643">
    <property type="entry name" value="zf-B_box"/>
    <property type="match status" value="1"/>
</dbReference>
<dbReference type="PROSITE" id="PS50119">
    <property type="entry name" value="ZF_BBOX"/>
    <property type="match status" value="1"/>
</dbReference>
<evidence type="ECO:0000256" key="2">
    <source>
        <dbReference type="ARBA" id="ARBA00022771"/>
    </source>
</evidence>
<proteinExistence type="predicted"/>
<dbReference type="CDD" id="cd19769">
    <property type="entry name" value="Bbox2_TRIM16-like"/>
    <property type="match status" value="1"/>
</dbReference>
<feature type="domain" description="B box-type" evidence="5">
    <location>
        <begin position="49"/>
        <end position="85"/>
    </location>
</feature>
<evidence type="ECO:0000256" key="1">
    <source>
        <dbReference type="ARBA" id="ARBA00022723"/>
    </source>
</evidence>
<keyword evidence="3" id="KW-0862">Zinc</keyword>
<protein>
    <recommendedName>
        <fullName evidence="5">B box-type domain-containing protein</fullName>
    </recommendedName>
</protein>
<organism evidence="6 7">
    <name type="scientific">Cirrhinus mrigala</name>
    <name type="common">Mrigala</name>
    <dbReference type="NCBI Taxonomy" id="683832"/>
    <lineage>
        <taxon>Eukaryota</taxon>
        <taxon>Metazoa</taxon>
        <taxon>Chordata</taxon>
        <taxon>Craniata</taxon>
        <taxon>Vertebrata</taxon>
        <taxon>Euteleostomi</taxon>
        <taxon>Actinopterygii</taxon>
        <taxon>Neopterygii</taxon>
        <taxon>Teleostei</taxon>
        <taxon>Ostariophysi</taxon>
        <taxon>Cypriniformes</taxon>
        <taxon>Cyprinidae</taxon>
        <taxon>Labeoninae</taxon>
        <taxon>Labeonini</taxon>
        <taxon>Cirrhinus</taxon>
    </lineage>
</organism>
<dbReference type="Proteomes" id="UP001529510">
    <property type="component" value="Unassembled WGS sequence"/>
</dbReference>
<dbReference type="AlphaFoldDB" id="A0ABD0PJG6"/>
<evidence type="ECO:0000256" key="3">
    <source>
        <dbReference type="ARBA" id="ARBA00022833"/>
    </source>
</evidence>
<evidence type="ECO:0000259" key="5">
    <source>
        <dbReference type="PROSITE" id="PS50119"/>
    </source>
</evidence>
<dbReference type="InterPro" id="IPR051051">
    <property type="entry name" value="E3_ubiq-ligase_TRIM/RNF"/>
</dbReference>
<name>A0ABD0PJG6_CIRMR</name>
<evidence type="ECO:0000256" key="4">
    <source>
        <dbReference type="PROSITE-ProRule" id="PRU00024"/>
    </source>
</evidence>
<dbReference type="GO" id="GO:0008270">
    <property type="term" value="F:zinc ion binding"/>
    <property type="evidence" value="ECO:0007669"/>
    <property type="project" value="UniProtKB-KW"/>
</dbReference>
<dbReference type="EMBL" id="JAMKFB020000015">
    <property type="protein sequence ID" value="KAL0174180.1"/>
    <property type="molecule type" value="Genomic_DNA"/>
</dbReference>
<feature type="non-terminal residue" evidence="6">
    <location>
        <position position="93"/>
    </location>
</feature>
<keyword evidence="2 4" id="KW-0863">Zinc-finger</keyword>